<dbReference type="InterPro" id="IPR011010">
    <property type="entry name" value="DNA_brk_join_enz"/>
</dbReference>
<protein>
    <submittedName>
        <fullName evidence="5">Phage integrase SAM-like domain-containing protein</fullName>
    </submittedName>
</protein>
<dbReference type="Pfam" id="PF13102">
    <property type="entry name" value="Phage_int_SAM_5"/>
    <property type="match status" value="1"/>
</dbReference>
<dbReference type="Gene3D" id="1.10.150.130">
    <property type="match status" value="1"/>
</dbReference>
<dbReference type="InterPro" id="IPR013762">
    <property type="entry name" value="Integrase-like_cat_sf"/>
</dbReference>
<keyword evidence="6" id="KW-1185">Reference proteome</keyword>
<feature type="domain" description="Arm DNA-binding" evidence="4">
    <location>
        <begin position="7"/>
        <end position="83"/>
    </location>
</feature>
<keyword evidence="2" id="KW-0233">DNA recombination</keyword>
<dbReference type="Pfam" id="PF17293">
    <property type="entry name" value="Arm-DNA-bind_5"/>
    <property type="match status" value="1"/>
</dbReference>
<dbReference type="InterPro" id="IPR035386">
    <property type="entry name" value="Arm-DNA-bind_5"/>
</dbReference>
<accession>A0ABV2SSE0</accession>
<reference evidence="5 6" key="1">
    <citation type="submission" date="2024-07" db="EMBL/GenBank/DDBJ databases">
        <title>The genome sequence of type strain Sediminicola arcticus GDMCC 1.2805.</title>
        <authorList>
            <person name="Liu Y."/>
        </authorList>
    </citation>
    <scope>NUCLEOTIDE SEQUENCE [LARGE SCALE GENOMIC DNA]</scope>
    <source>
        <strain evidence="5 6">GDMCC 1.2805</strain>
    </source>
</reference>
<dbReference type="EMBL" id="JBEXAE010000002">
    <property type="protein sequence ID" value="MET6990049.1"/>
    <property type="molecule type" value="Genomic_DNA"/>
</dbReference>
<comment type="caution">
    <text evidence="5">The sequence shown here is derived from an EMBL/GenBank/DDBJ whole genome shotgun (WGS) entry which is preliminary data.</text>
</comment>
<proteinExistence type="predicted"/>
<dbReference type="Proteomes" id="UP001549799">
    <property type="component" value="Unassembled WGS sequence"/>
</dbReference>
<name>A0ABV2SSE0_9FLAO</name>
<dbReference type="InterPro" id="IPR025269">
    <property type="entry name" value="SAM-like_dom"/>
</dbReference>
<dbReference type="SUPFAM" id="SSF56349">
    <property type="entry name" value="DNA breaking-rejoining enzymes"/>
    <property type="match status" value="1"/>
</dbReference>
<feature type="domain" description="Phage integrase SAM-like" evidence="3">
    <location>
        <begin position="102"/>
        <end position="187"/>
    </location>
</feature>
<sequence length="462" mass="54440">MTINLKLIKRPLKDGTCNIVFDILDGRSYRKKILTGITIEPKHWDEKKGRVKASYANAIILNKALEEFRIKVNTCEDKYQTKQFSRQEVVSFLEGKVGFDSVDEYIETEIKESRSGATYIDYRTAINSLKYYTDIKDKLLFHEVNYGLLDRYKRNFLKSGKRATSYNSNLTKIRAIMNDAYNKGFIFEKFELPKGLRMASRRSEIRTCTTEDFKEAILKVKSIYEWQALGFYLLMFCTRGMYPSDIVNFKMANFDGINDMSKFCDSKNKYLVHRRAKTKNRGNDDMWIMIDDYPTYKLLKTLKYSIIFTHYKSKPEIIPSFDDEIAIFKYDVDTQYDVHGNVWDIYKKKVSRLLGYSYKTARKTFNTYALELSVSDTIRRVLLGHTDDSMLAHYDNLNTKKFVKQVENAHKKVLRDFKASELMELLLEKIKALEVPDFIYNDDLFMDEKGFWEEVHKALKIK</sequence>
<keyword evidence="1" id="KW-0238">DNA-binding</keyword>
<evidence type="ECO:0000256" key="2">
    <source>
        <dbReference type="ARBA" id="ARBA00023172"/>
    </source>
</evidence>
<dbReference type="InterPro" id="IPR010998">
    <property type="entry name" value="Integrase_recombinase_N"/>
</dbReference>
<evidence type="ECO:0000259" key="4">
    <source>
        <dbReference type="Pfam" id="PF17293"/>
    </source>
</evidence>
<evidence type="ECO:0000256" key="1">
    <source>
        <dbReference type="ARBA" id="ARBA00023125"/>
    </source>
</evidence>
<dbReference type="RefSeq" id="WP_354614440.1">
    <property type="nucleotide sequence ID" value="NZ_JBEXAE010000002.1"/>
</dbReference>
<evidence type="ECO:0000313" key="6">
    <source>
        <dbReference type="Proteomes" id="UP001549799"/>
    </source>
</evidence>
<dbReference type="Gene3D" id="1.10.443.10">
    <property type="entry name" value="Intergrase catalytic core"/>
    <property type="match status" value="1"/>
</dbReference>
<gene>
    <name evidence="5" type="ORF">ABXZ36_05260</name>
</gene>
<organism evidence="5 6">
    <name type="scientific">Sediminicola arcticus</name>
    <dbReference type="NCBI Taxonomy" id="1574308"/>
    <lineage>
        <taxon>Bacteria</taxon>
        <taxon>Pseudomonadati</taxon>
        <taxon>Bacteroidota</taxon>
        <taxon>Flavobacteriia</taxon>
        <taxon>Flavobacteriales</taxon>
        <taxon>Flavobacteriaceae</taxon>
        <taxon>Sediminicola</taxon>
    </lineage>
</organism>
<evidence type="ECO:0000259" key="3">
    <source>
        <dbReference type="Pfam" id="PF13102"/>
    </source>
</evidence>
<evidence type="ECO:0000313" key="5">
    <source>
        <dbReference type="EMBL" id="MET6990049.1"/>
    </source>
</evidence>